<name>A0A8J2SFZ9_9STRA</name>
<feature type="domain" description="Complex 1 LYR protein" evidence="2">
    <location>
        <begin position="36"/>
        <end position="97"/>
    </location>
</feature>
<dbReference type="InterPro" id="IPR008011">
    <property type="entry name" value="Complex1_LYR_dom"/>
</dbReference>
<protein>
    <recommendedName>
        <fullName evidence="2">Complex 1 LYR protein domain-containing protein</fullName>
    </recommendedName>
</protein>
<evidence type="ECO:0000313" key="3">
    <source>
        <dbReference type="EMBL" id="CAH0366994.1"/>
    </source>
</evidence>
<dbReference type="InterPro" id="IPR045298">
    <property type="entry name" value="Complex1_LYR_LYRM7"/>
</dbReference>
<dbReference type="PANTHER" id="PTHR47484">
    <property type="entry name" value="COMPLEX 1 PROTEIN CONTAINING PROTEIN, EXPRESSED"/>
    <property type="match status" value="1"/>
</dbReference>
<dbReference type="Pfam" id="PF05347">
    <property type="entry name" value="Complex1_LYR"/>
    <property type="match status" value="1"/>
</dbReference>
<dbReference type="PANTHER" id="PTHR47484:SF1">
    <property type="entry name" value="COMPLEX 1 PROTEIN CONTAINING PROTEIN, EXPRESSED"/>
    <property type="match status" value="1"/>
</dbReference>
<comment type="caution">
    <text evidence="3">The sequence shown here is derived from an EMBL/GenBank/DDBJ whole genome shotgun (WGS) entry which is preliminary data.</text>
</comment>
<accession>A0A8J2SFZ9</accession>
<dbReference type="GO" id="GO:0034551">
    <property type="term" value="P:mitochondrial respiratory chain complex III assembly"/>
    <property type="evidence" value="ECO:0007669"/>
    <property type="project" value="InterPro"/>
</dbReference>
<evidence type="ECO:0000313" key="4">
    <source>
        <dbReference type="Proteomes" id="UP000789595"/>
    </source>
</evidence>
<dbReference type="CDD" id="cd20267">
    <property type="entry name" value="Complex1_LYR_LYRM7"/>
    <property type="match status" value="1"/>
</dbReference>
<organism evidence="3 4">
    <name type="scientific">Pelagomonas calceolata</name>
    <dbReference type="NCBI Taxonomy" id="35677"/>
    <lineage>
        <taxon>Eukaryota</taxon>
        <taxon>Sar</taxon>
        <taxon>Stramenopiles</taxon>
        <taxon>Ochrophyta</taxon>
        <taxon>Pelagophyceae</taxon>
        <taxon>Pelagomonadales</taxon>
        <taxon>Pelagomonadaceae</taxon>
        <taxon>Pelagomonas</taxon>
    </lineage>
</organism>
<dbReference type="OrthoDB" id="74240at2759"/>
<proteinExistence type="predicted"/>
<gene>
    <name evidence="3" type="ORF">PECAL_1P35110</name>
</gene>
<evidence type="ECO:0000259" key="2">
    <source>
        <dbReference type="Pfam" id="PF05347"/>
    </source>
</evidence>
<feature type="region of interest" description="Disordered" evidence="1">
    <location>
        <begin position="1"/>
        <end position="34"/>
    </location>
</feature>
<evidence type="ECO:0000256" key="1">
    <source>
        <dbReference type="SAM" id="MobiDB-lite"/>
    </source>
</evidence>
<dbReference type="EMBL" id="CAKKNE010000001">
    <property type="protein sequence ID" value="CAH0366994.1"/>
    <property type="molecule type" value="Genomic_DNA"/>
</dbReference>
<feature type="compositionally biased region" description="Basic residues" evidence="1">
    <location>
        <begin position="1"/>
        <end position="10"/>
    </location>
</feature>
<sequence length="120" mass="13954">MLARALRRVRKDTARAAPRPPTRQLGGLRKRPPSPEALSLYRDCLRAARHFHWADQNGEPWNVVLRRSTRKEFEQARDEPDPLMVAKMLVVGRECLDKTVRQFEAAQKRIEAKVAQTRTR</sequence>
<dbReference type="AlphaFoldDB" id="A0A8J2SFZ9"/>
<reference evidence="3" key="1">
    <citation type="submission" date="2021-11" db="EMBL/GenBank/DDBJ databases">
        <authorList>
            <consortium name="Genoscope - CEA"/>
            <person name="William W."/>
        </authorList>
    </citation>
    <scope>NUCLEOTIDE SEQUENCE</scope>
</reference>
<dbReference type="GO" id="GO:0005739">
    <property type="term" value="C:mitochondrion"/>
    <property type="evidence" value="ECO:0007669"/>
    <property type="project" value="GOC"/>
</dbReference>
<dbReference type="Proteomes" id="UP000789595">
    <property type="component" value="Unassembled WGS sequence"/>
</dbReference>
<keyword evidence="4" id="KW-1185">Reference proteome</keyword>